<gene>
    <name evidence="2" type="ORF">BEMITA_LOCUS8923</name>
</gene>
<dbReference type="EMBL" id="OU963866">
    <property type="protein sequence ID" value="CAH0390179.1"/>
    <property type="molecule type" value="Genomic_DNA"/>
</dbReference>
<dbReference type="AlphaFoldDB" id="A0A9P0F5S7"/>
<feature type="compositionally biased region" description="Low complexity" evidence="1">
    <location>
        <begin position="315"/>
        <end position="327"/>
    </location>
</feature>
<organism evidence="2 3">
    <name type="scientific">Bemisia tabaci</name>
    <name type="common">Sweetpotato whitefly</name>
    <name type="synonym">Aleurodes tabaci</name>
    <dbReference type="NCBI Taxonomy" id="7038"/>
    <lineage>
        <taxon>Eukaryota</taxon>
        <taxon>Metazoa</taxon>
        <taxon>Ecdysozoa</taxon>
        <taxon>Arthropoda</taxon>
        <taxon>Hexapoda</taxon>
        <taxon>Insecta</taxon>
        <taxon>Pterygota</taxon>
        <taxon>Neoptera</taxon>
        <taxon>Paraneoptera</taxon>
        <taxon>Hemiptera</taxon>
        <taxon>Sternorrhyncha</taxon>
        <taxon>Aleyrodoidea</taxon>
        <taxon>Aleyrodidae</taxon>
        <taxon>Aleyrodinae</taxon>
        <taxon>Bemisia</taxon>
    </lineage>
</organism>
<feature type="region of interest" description="Disordered" evidence="1">
    <location>
        <begin position="169"/>
        <end position="209"/>
    </location>
</feature>
<feature type="compositionally biased region" description="Low complexity" evidence="1">
    <location>
        <begin position="251"/>
        <end position="267"/>
    </location>
</feature>
<feature type="compositionally biased region" description="Polar residues" evidence="1">
    <location>
        <begin position="627"/>
        <end position="655"/>
    </location>
</feature>
<dbReference type="Proteomes" id="UP001152759">
    <property type="component" value="Chromosome 5"/>
</dbReference>
<evidence type="ECO:0000256" key="1">
    <source>
        <dbReference type="SAM" id="MobiDB-lite"/>
    </source>
</evidence>
<reference evidence="2" key="1">
    <citation type="submission" date="2021-12" db="EMBL/GenBank/DDBJ databases">
        <authorList>
            <person name="King R."/>
        </authorList>
    </citation>
    <scope>NUCLEOTIDE SEQUENCE</scope>
</reference>
<feature type="compositionally biased region" description="Polar residues" evidence="1">
    <location>
        <begin position="356"/>
        <end position="368"/>
    </location>
</feature>
<dbReference type="KEGG" id="btab:109036663"/>
<evidence type="ECO:0000313" key="3">
    <source>
        <dbReference type="Proteomes" id="UP001152759"/>
    </source>
</evidence>
<feature type="compositionally biased region" description="Polar residues" evidence="1">
    <location>
        <begin position="328"/>
        <end position="338"/>
    </location>
</feature>
<feature type="compositionally biased region" description="Polar residues" evidence="1">
    <location>
        <begin position="186"/>
        <end position="209"/>
    </location>
</feature>
<feature type="region of interest" description="Disordered" evidence="1">
    <location>
        <begin position="613"/>
        <end position="655"/>
    </location>
</feature>
<feature type="region of interest" description="Disordered" evidence="1">
    <location>
        <begin position="356"/>
        <end position="385"/>
    </location>
</feature>
<sequence>MSLHVVIMTLQKIHNVDASSSDLSIIFNAAQQSLEQPICVRPINCAYGANFLIVGHIHTAHDLIQRTSMCSKVLYVQDANSNNLFRVILLNACAKEAEEAGVKEMDLVAFLNPRLSPHPALEWSSLKVYRKQIIFHDKNKASSSMWLYQQVQCNFVRRNLIKNKHHFPEDEVDKDLDPPPAKKLLSSKSQGCGSSRTSASLEKGLSSETVENTATDCSVRLQPTNQNFTETLSTESVNSSVTFSKKVLPDSVQQSVGSSSTQNSTSVDLRSKIADKTLTDLQSYPELVGTQPKNHDCLQNHHLKPVPKLSPKETSSNNCHSSIGSSNTSAYFSPETTENTPAEIHEAQLVLELSENNNRQKTPNTESVLSPVPSSKILPTNIQPGIDSSNTPVSCNVDCSSKVIEDISVDVQVSRQMVGTQSVVETCSLGSVVSPKEVLCSDVQPSVGLSNISFSSPVDCRSEVAQNTLTDIQINKNHDRSGNHHLKQNFSSKISLITSTKDKLTNDVQSSVDLSNTSASCSADLSATAIENIPADIHATQLPVESQSRNHGRRKTLDTELSPFSVPSSKVLLRNPQPGISSLDAPVPCSVNLDSEAIESILIGAQVCQQPLQTQSKQHDQSKTHHTNSASSLGKNKNSTSQNEQTRLETNCNKTNECPPRITDTIVHDGHQNGEVTSNDCSLTPRYPFDFKQLAHIKEGEVIHSVVVIQAIKTPVLCNSCTALVSVCVTDESIFPDVMDITIVTHVELKPLLKKDDIARFMNIHISSVDGKLIGKVFSGDDVGIYKSPEEVSSSGGFSLIRHCTFADPILANLLKAQFSLCNDYGDSVRFSKISQWQKQIKTEVRAQMLEVFGEVSDDDFTDIENDCEGKRNFCHETTIEKLGGNFSTNEPEHLICSELFVFDSSALNFDQLLNLKCKVCNIYYLRGNKAVIHVEASSLSNNKCSSPNIPKKSVMKKLRRSTDWIKYLITSRFTDGSMFFFVESLSAPPIVHNIKARSQLLISATQKNERPANQDFETIKCDLKVINNDDDSSSTKLGMNPECEATNTFVPKTSEFNEDQKEILEQLVVKKSPSPQRTFYSSPVNYTLNGLKDNFSSKNCIRDVKVLLVRNPIIENMSPKKKKFLKL</sequence>
<keyword evidence="3" id="KW-1185">Reference proteome</keyword>
<accession>A0A9P0F5S7</accession>
<evidence type="ECO:0000313" key="2">
    <source>
        <dbReference type="EMBL" id="CAH0390179.1"/>
    </source>
</evidence>
<feature type="region of interest" description="Disordered" evidence="1">
    <location>
        <begin position="291"/>
        <end position="338"/>
    </location>
</feature>
<feature type="region of interest" description="Disordered" evidence="1">
    <location>
        <begin position="249"/>
        <end position="268"/>
    </location>
</feature>
<feature type="region of interest" description="Disordered" evidence="1">
    <location>
        <begin position="542"/>
        <end position="561"/>
    </location>
</feature>
<protein>
    <recommendedName>
        <fullName evidence="4">Telomeric single stranded DNA binding POT1/Cdc13 domain-containing protein</fullName>
    </recommendedName>
</protein>
<name>A0A9P0F5S7_BEMTA</name>
<evidence type="ECO:0008006" key="4">
    <source>
        <dbReference type="Google" id="ProtNLM"/>
    </source>
</evidence>
<proteinExistence type="predicted"/>